<dbReference type="EMBL" id="CP068108">
    <property type="protein sequence ID" value="QQT98709.1"/>
    <property type="molecule type" value="Genomic_DNA"/>
</dbReference>
<gene>
    <name evidence="1" type="ORF">I6I88_10795</name>
</gene>
<dbReference type="Proteomes" id="UP000596202">
    <property type="component" value="Chromosome"/>
</dbReference>
<name>A0A9Q6Z8N7_MYROD</name>
<proteinExistence type="predicted"/>
<evidence type="ECO:0000313" key="1">
    <source>
        <dbReference type="EMBL" id="QQT98709.1"/>
    </source>
</evidence>
<reference evidence="1 2" key="1">
    <citation type="submission" date="2021-01" db="EMBL/GenBank/DDBJ databases">
        <title>FDA dAtabase for Regulatory Grade micrObial Sequences (FDA-ARGOS): Supporting development and validation of Infectious Disease Dx tests.</title>
        <authorList>
            <person name="Sproer C."/>
            <person name="Gronow S."/>
            <person name="Severitt S."/>
            <person name="Schroder I."/>
            <person name="Tallon L."/>
            <person name="Sadzewicz L."/>
            <person name="Zhao X."/>
            <person name="Boylan J."/>
            <person name="Ott S."/>
            <person name="Bowen H."/>
            <person name="Vavikolanu K."/>
            <person name="Mehta A."/>
            <person name="Aluvathingal J."/>
            <person name="Nadendla S."/>
            <person name="Lowell S."/>
            <person name="Myers T."/>
            <person name="Yan Y."/>
            <person name="Sichtig H."/>
        </authorList>
    </citation>
    <scope>NUCLEOTIDE SEQUENCE [LARGE SCALE GENOMIC DNA]</scope>
    <source>
        <strain evidence="1 2">FDAARGOS_1131</strain>
    </source>
</reference>
<evidence type="ECO:0000313" key="2">
    <source>
        <dbReference type="Proteomes" id="UP000596202"/>
    </source>
</evidence>
<sequence length="182" mass="21461">MGIRMKYNWLLSTLLFLFIGIGCGKVKKQVTFSQLIAYQTIDTMERVKQIDVYKLEVESLKDKMETSQRDSFETAEGGRIKYFYIKEDTVKKELDYYGETGRKHFVLYQEKGMPLLIEEIEMTYETPLGVANSVEIKDSVVQTFYYHEQKLIYWLKNDQHVDVSKYAVKEGELVDFFKHNEG</sequence>
<protein>
    <submittedName>
        <fullName evidence="1">Uncharacterized protein</fullName>
    </submittedName>
</protein>
<dbReference type="PROSITE" id="PS51257">
    <property type="entry name" value="PROKAR_LIPOPROTEIN"/>
    <property type="match status" value="1"/>
</dbReference>
<organism evidence="1 2">
    <name type="scientific">Myroides odoratus</name>
    <name type="common">Flavobacterium odoratum</name>
    <dbReference type="NCBI Taxonomy" id="256"/>
    <lineage>
        <taxon>Bacteria</taxon>
        <taxon>Pseudomonadati</taxon>
        <taxon>Bacteroidota</taxon>
        <taxon>Flavobacteriia</taxon>
        <taxon>Flavobacteriales</taxon>
        <taxon>Flavobacteriaceae</taxon>
        <taxon>Myroides</taxon>
    </lineage>
</organism>
<dbReference type="AlphaFoldDB" id="A0A9Q6Z8N7"/>
<accession>A0A9Q6Z8N7</accession>
<dbReference type="OrthoDB" id="672038at2"/>